<dbReference type="PRINTS" id="PR00377">
    <property type="entry name" value="IMPHPHTASES"/>
</dbReference>
<feature type="binding site" evidence="1">
    <location>
        <position position="217"/>
    </location>
    <ligand>
        <name>Mg(2+)</name>
        <dbReference type="ChEBI" id="CHEBI:18420"/>
        <label>1</label>
        <note>catalytic</note>
    </ligand>
</feature>
<evidence type="ECO:0000313" key="4">
    <source>
        <dbReference type="Proteomes" id="UP000475214"/>
    </source>
</evidence>
<dbReference type="PANTHER" id="PTHR43028">
    <property type="entry name" value="3'(2'),5'-BISPHOSPHATE NUCLEOTIDASE 1"/>
    <property type="match status" value="1"/>
</dbReference>
<feature type="binding site" evidence="1">
    <location>
        <position position="85"/>
    </location>
    <ligand>
        <name>Mg(2+)</name>
        <dbReference type="ChEBI" id="CHEBI:18420"/>
        <label>1</label>
        <note>catalytic</note>
    </ligand>
</feature>
<dbReference type="InterPro" id="IPR050725">
    <property type="entry name" value="CysQ/Inositol_MonoPase"/>
</dbReference>
<comment type="caution">
    <text evidence="3">The sequence shown here is derived from an EMBL/GenBank/DDBJ whole genome shotgun (WGS) entry which is preliminary data.</text>
</comment>
<evidence type="ECO:0000313" key="3">
    <source>
        <dbReference type="EMBL" id="NED99587.1"/>
    </source>
</evidence>
<feature type="region of interest" description="Disordered" evidence="2">
    <location>
        <begin position="138"/>
        <end position="159"/>
    </location>
</feature>
<dbReference type="AlphaFoldDB" id="A0A6L9S510"/>
<keyword evidence="1" id="KW-0479">Metal-binding</keyword>
<gene>
    <name evidence="3" type="ORF">G1H10_05350</name>
</gene>
<dbReference type="Proteomes" id="UP000475214">
    <property type="component" value="Unassembled WGS sequence"/>
</dbReference>
<dbReference type="Gene3D" id="3.40.190.80">
    <property type="match status" value="1"/>
</dbReference>
<dbReference type="Pfam" id="PF00459">
    <property type="entry name" value="Inositol_P"/>
    <property type="match status" value="1"/>
</dbReference>
<dbReference type="GO" id="GO:0008441">
    <property type="term" value="F:3'(2'),5'-bisphosphate nucleotidase activity"/>
    <property type="evidence" value="ECO:0007669"/>
    <property type="project" value="TreeGrafter"/>
</dbReference>
<dbReference type="SUPFAM" id="SSF56655">
    <property type="entry name" value="Carbohydrate phosphatase"/>
    <property type="match status" value="1"/>
</dbReference>
<feature type="compositionally biased region" description="Pro residues" evidence="2">
    <location>
        <begin position="145"/>
        <end position="154"/>
    </location>
</feature>
<dbReference type="RefSeq" id="WP_163734438.1">
    <property type="nucleotide sequence ID" value="NZ_JAAGOA010000003.1"/>
</dbReference>
<name>A0A6L9S510_9ACTN</name>
<dbReference type="GO" id="GO:0000103">
    <property type="term" value="P:sulfate assimilation"/>
    <property type="evidence" value="ECO:0007669"/>
    <property type="project" value="TreeGrafter"/>
</dbReference>
<reference evidence="3 4" key="1">
    <citation type="submission" date="2020-02" db="EMBL/GenBank/DDBJ databases">
        <authorList>
            <person name="Li X.-J."/>
            <person name="Han X.-M."/>
        </authorList>
    </citation>
    <scope>NUCLEOTIDE SEQUENCE [LARGE SCALE GENOMIC DNA]</scope>
    <source>
        <strain evidence="3 4">CCTCC AB 2017055</strain>
    </source>
</reference>
<proteinExistence type="predicted"/>
<evidence type="ECO:0000256" key="2">
    <source>
        <dbReference type="SAM" id="MobiDB-lite"/>
    </source>
</evidence>
<keyword evidence="1" id="KW-0460">Magnesium</keyword>
<dbReference type="GO" id="GO:0050427">
    <property type="term" value="P:3'-phosphoadenosine 5'-phosphosulfate metabolic process"/>
    <property type="evidence" value="ECO:0007669"/>
    <property type="project" value="TreeGrafter"/>
</dbReference>
<dbReference type="InterPro" id="IPR000760">
    <property type="entry name" value="Inositol_monophosphatase-like"/>
</dbReference>
<keyword evidence="4" id="KW-1185">Reference proteome</keyword>
<evidence type="ECO:0000256" key="1">
    <source>
        <dbReference type="PIRSR" id="PIRSR600760-2"/>
    </source>
</evidence>
<protein>
    <submittedName>
        <fullName evidence="3">3'(2'),5'-bisphosphate nucleotidase CysQ</fullName>
    </submittedName>
</protein>
<organism evidence="3 4">
    <name type="scientific">Phytoactinopolyspora halotolerans</name>
    <dbReference type="NCBI Taxonomy" id="1981512"/>
    <lineage>
        <taxon>Bacteria</taxon>
        <taxon>Bacillati</taxon>
        <taxon>Actinomycetota</taxon>
        <taxon>Actinomycetes</taxon>
        <taxon>Jiangellales</taxon>
        <taxon>Jiangellaceae</taxon>
        <taxon>Phytoactinopolyspora</taxon>
    </lineage>
</organism>
<dbReference type="PANTHER" id="PTHR43028:SF5">
    <property type="entry name" value="3'(2'),5'-BISPHOSPHATE NUCLEOTIDASE 1"/>
    <property type="match status" value="1"/>
</dbReference>
<feature type="binding site" evidence="1">
    <location>
        <position position="82"/>
    </location>
    <ligand>
        <name>Mg(2+)</name>
        <dbReference type="ChEBI" id="CHEBI:18420"/>
        <label>1</label>
        <note>catalytic</note>
    </ligand>
</feature>
<sequence length="279" mass="29423">MTDAALATRLAREAGALLLELRGRHQASEPVDQRELRAAGDRGAQEYLAKALAAERPDDMVLSEEADDDERRLDADRVWIIDPLDGTREYAEGRSDWAVHVALWQRADADTARASAGGAPAGRLVAGAVALPGRATTLSTDTVQPPVPPSPLPGTPGADRRWRIAVSRSRAPEVAERAAAALDAELVPMGSAGYKVASVVLGEVDAYVHAGGQYQWDSAAPVAVAHAAGLHATRLDGSPLRYNDVDRYLPDLLVARPELADALLAACSDAAAAVPRSHT</sequence>
<dbReference type="EMBL" id="JAAGOA010000003">
    <property type="protein sequence ID" value="NED99587.1"/>
    <property type="molecule type" value="Genomic_DNA"/>
</dbReference>
<comment type="cofactor">
    <cofactor evidence="1">
        <name>Mg(2+)</name>
        <dbReference type="ChEBI" id="CHEBI:18420"/>
    </cofactor>
</comment>
<dbReference type="CDD" id="cd01638">
    <property type="entry name" value="CysQ"/>
    <property type="match status" value="1"/>
</dbReference>
<accession>A0A6L9S510</accession>
<dbReference type="GO" id="GO:0046872">
    <property type="term" value="F:metal ion binding"/>
    <property type="evidence" value="ECO:0007669"/>
    <property type="project" value="UniProtKB-KW"/>
</dbReference>
<dbReference type="Gene3D" id="3.30.540.10">
    <property type="entry name" value="Fructose-1,6-Bisphosphatase, subunit A, domain 1"/>
    <property type="match status" value="1"/>
</dbReference>
<feature type="binding site" evidence="1">
    <location>
        <position position="84"/>
    </location>
    <ligand>
        <name>Mg(2+)</name>
        <dbReference type="ChEBI" id="CHEBI:18420"/>
        <label>1</label>
        <note>catalytic</note>
    </ligand>
</feature>
<feature type="binding site" evidence="1">
    <location>
        <position position="64"/>
    </location>
    <ligand>
        <name>Mg(2+)</name>
        <dbReference type="ChEBI" id="CHEBI:18420"/>
        <label>1</label>
        <note>catalytic</note>
    </ligand>
</feature>